<protein>
    <submittedName>
        <fullName evidence="2">Uncharacterized protein</fullName>
    </submittedName>
</protein>
<reference evidence="2" key="2">
    <citation type="journal article" date="2023" name="IMA Fungus">
        <title>Comparative genomic study of the Penicillium genus elucidates a diverse pangenome and 15 lateral gene transfer events.</title>
        <authorList>
            <person name="Petersen C."/>
            <person name="Sorensen T."/>
            <person name="Nielsen M.R."/>
            <person name="Sondergaard T.E."/>
            <person name="Sorensen J.L."/>
            <person name="Fitzpatrick D.A."/>
            <person name="Frisvad J.C."/>
            <person name="Nielsen K.L."/>
        </authorList>
    </citation>
    <scope>NUCLEOTIDE SEQUENCE</scope>
    <source>
        <strain evidence="2">IBT 19713</strain>
    </source>
</reference>
<dbReference type="Proteomes" id="UP001150941">
    <property type="component" value="Unassembled WGS sequence"/>
</dbReference>
<feature type="compositionally biased region" description="Polar residues" evidence="1">
    <location>
        <begin position="66"/>
        <end position="76"/>
    </location>
</feature>
<feature type="compositionally biased region" description="Polar residues" evidence="1">
    <location>
        <begin position="261"/>
        <end position="275"/>
    </location>
</feature>
<evidence type="ECO:0000313" key="2">
    <source>
        <dbReference type="EMBL" id="KAJ5220200.1"/>
    </source>
</evidence>
<feature type="region of interest" description="Disordered" evidence="1">
    <location>
        <begin position="886"/>
        <end position="905"/>
    </location>
</feature>
<name>A0A9W9NHS5_9EURO</name>
<feature type="region of interest" description="Disordered" evidence="1">
    <location>
        <begin position="261"/>
        <end position="361"/>
    </location>
</feature>
<feature type="compositionally biased region" description="Basic and acidic residues" evidence="1">
    <location>
        <begin position="686"/>
        <end position="698"/>
    </location>
</feature>
<dbReference type="InterPro" id="IPR035441">
    <property type="entry name" value="TFIIS/LEDGF_dom_sf"/>
</dbReference>
<feature type="region of interest" description="Disordered" evidence="1">
    <location>
        <begin position="715"/>
        <end position="740"/>
    </location>
</feature>
<comment type="caution">
    <text evidence="2">The sequence shown here is derived from an EMBL/GenBank/DDBJ whole genome shotgun (WGS) entry which is preliminary data.</text>
</comment>
<feature type="compositionally biased region" description="Low complexity" evidence="1">
    <location>
        <begin position="629"/>
        <end position="643"/>
    </location>
</feature>
<dbReference type="GeneID" id="83206003"/>
<accession>A0A9W9NHS5</accession>
<feature type="compositionally biased region" description="Basic residues" evidence="1">
    <location>
        <begin position="315"/>
        <end position="332"/>
    </location>
</feature>
<feature type="compositionally biased region" description="Basic and acidic residues" evidence="1">
    <location>
        <begin position="664"/>
        <end position="678"/>
    </location>
</feature>
<organism evidence="2 3">
    <name type="scientific">Penicillium chermesinum</name>
    <dbReference type="NCBI Taxonomy" id="63820"/>
    <lineage>
        <taxon>Eukaryota</taxon>
        <taxon>Fungi</taxon>
        <taxon>Dikarya</taxon>
        <taxon>Ascomycota</taxon>
        <taxon>Pezizomycotina</taxon>
        <taxon>Eurotiomycetes</taxon>
        <taxon>Eurotiomycetidae</taxon>
        <taxon>Eurotiales</taxon>
        <taxon>Aspergillaceae</taxon>
        <taxon>Penicillium</taxon>
    </lineage>
</organism>
<feature type="compositionally biased region" description="Low complexity" evidence="1">
    <location>
        <begin position="607"/>
        <end position="618"/>
    </location>
</feature>
<dbReference type="EMBL" id="JAPQKS010000007">
    <property type="protein sequence ID" value="KAJ5220200.1"/>
    <property type="molecule type" value="Genomic_DNA"/>
</dbReference>
<reference evidence="2" key="1">
    <citation type="submission" date="2022-11" db="EMBL/GenBank/DDBJ databases">
        <authorList>
            <person name="Petersen C."/>
        </authorList>
    </citation>
    <scope>NUCLEOTIDE SEQUENCE</scope>
    <source>
        <strain evidence="2">IBT 19713</strain>
    </source>
</reference>
<feature type="compositionally biased region" description="Polar residues" evidence="1">
    <location>
        <begin position="1014"/>
        <end position="1023"/>
    </location>
</feature>
<feature type="region of interest" description="Disordered" evidence="1">
    <location>
        <begin position="1"/>
        <end position="119"/>
    </location>
</feature>
<dbReference type="OrthoDB" id="4347at2759"/>
<sequence>MPGLPHGASQDPLPQEYWNNLDAMYPNQLHAAPQQQNHAREQPMGISWDHPIFQQQRPQHTPPPSQRNHLQPQTDPNHGIYSIPQSWQSNPLQPPNRAFVQSPYQPQQVQQPQQVPHIQHEQIQFDSRAMNQETSSFPQYSFHPQFFPNHQLPPHGSFQERPPPQHLPSEFHAPQSVLPQFHLQPSYPADLLNNTIDLTDDFQSAPSQNNTIDPQFLNPVLQAPSQQPQQLRDGYMFTTPTGTPTGIQQLGGQGFDYYQNDLTLQPSGNNLNNANPPKPGMLGVFRPIASSKPPGNPSRLTGPPRPEVVIEAKKAPVKKATQPKKTKAKKTKTTQESDSSDDSESDIEAPPEPSPIPLQRPTDRLEAAEYDTMQAVWAPRNKRAAPEKVKNALVVYKDLVKTLRDSWKDQVQAMKAAENSGDNEKANALKQDVTLQRGMMDRILETTLKVDRFQAADYDGSLTTNILKVLARFITVDEEMLQKTNLAKVLPRFVKKGGQAVKELAQKILDNAKASTKRKQTSKSVEDSPAKAPARNSPSVEPVGLKRTREGENSAQPAKRLVVMPNPKDQSKATALNGTTKRVPDTSNGKPATAAPRPKPTHVAPKASALFSTLSSASKRPGTTNAERAAAAAAAAAAKTNPTPEKKEKAPPKPTFSFGDLMADLDKPKEPIAVKPSEDQPPETEEERKKRLRKEERRKLRVTWKPEDSLTEIRLFTHDPEEELGPEDGPFNDGSNIKKSKLKTRNWGGTIREITLRDYYTLSTIQIELDEMKKANFIKRGGNRTPVSAEKEAQDHREATTLMVFYSSPADVPSTPKEPAAVDENEPVPDVISFGELPDTVKAKQDEYYARINPQPTPASQAPQQLNAGGGGVDIANLLKIIQNGATQQSTPPPQPVQQPPQAPMSDLERTISMFCQQQSAPPVPQVPQVPIPPAAASVDFQGILNMMKQIQQPGGFSPAQMQQTQPAMTPNLGAIFGQFAGQTNPAGGGFNSHTPGTFEDPERKRMRDGGSSHYDSQNQEQWSRGKRTKANAPPTRE</sequence>
<dbReference type="RefSeq" id="XP_058327030.1">
    <property type="nucleotide sequence ID" value="XM_058478700.1"/>
</dbReference>
<feature type="compositionally biased region" description="Pro residues" evidence="1">
    <location>
        <begin position="891"/>
        <end position="903"/>
    </location>
</feature>
<feature type="compositionally biased region" description="Polar residues" evidence="1">
    <location>
        <begin position="981"/>
        <end position="996"/>
    </location>
</feature>
<gene>
    <name evidence="2" type="ORF">N7468_009404</name>
</gene>
<feature type="region of interest" description="Disordered" evidence="1">
    <location>
        <begin position="981"/>
        <end position="1038"/>
    </location>
</feature>
<feature type="compositionally biased region" description="Low complexity" evidence="1">
    <location>
        <begin position="105"/>
        <end position="119"/>
    </location>
</feature>
<dbReference type="AlphaFoldDB" id="A0A9W9NHS5"/>
<feature type="region of interest" description="Disordered" evidence="1">
    <location>
        <begin position="512"/>
        <end position="698"/>
    </location>
</feature>
<evidence type="ECO:0000313" key="3">
    <source>
        <dbReference type="Proteomes" id="UP001150941"/>
    </source>
</evidence>
<feature type="compositionally biased region" description="Basic and acidic residues" evidence="1">
    <location>
        <begin position="1001"/>
        <end position="1011"/>
    </location>
</feature>
<proteinExistence type="predicted"/>
<feature type="compositionally biased region" description="Acidic residues" evidence="1">
    <location>
        <begin position="338"/>
        <end position="349"/>
    </location>
</feature>
<feature type="region of interest" description="Disordered" evidence="1">
    <location>
        <begin position="138"/>
        <end position="171"/>
    </location>
</feature>
<keyword evidence="3" id="KW-1185">Reference proteome</keyword>
<evidence type="ECO:0000256" key="1">
    <source>
        <dbReference type="SAM" id="MobiDB-lite"/>
    </source>
</evidence>
<dbReference type="SUPFAM" id="SSF47676">
    <property type="entry name" value="Conserved domain common to transcription factors TFIIS, elongin A, CRSP70"/>
    <property type="match status" value="1"/>
</dbReference>
<feature type="compositionally biased region" description="Polar residues" evidence="1">
    <location>
        <begin position="572"/>
        <end position="589"/>
    </location>
</feature>